<evidence type="ECO:0000256" key="2">
    <source>
        <dbReference type="ARBA" id="ARBA00022801"/>
    </source>
</evidence>
<evidence type="ECO:0000313" key="4">
    <source>
        <dbReference type="EMBL" id="SVD35548.1"/>
    </source>
</evidence>
<comment type="similarity">
    <text evidence="1">Belongs to the AB hydrolase superfamily. AB hydrolase 2 family.</text>
</comment>
<dbReference type="InterPro" id="IPR029058">
    <property type="entry name" value="AB_hydrolase_fold"/>
</dbReference>
<feature type="non-terminal residue" evidence="4">
    <location>
        <position position="1"/>
    </location>
</feature>
<dbReference type="PANTHER" id="PTHR10655">
    <property type="entry name" value="LYSOPHOSPHOLIPASE-RELATED"/>
    <property type="match status" value="1"/>
</dbReference>
<dbReference type="Gene3D" id="3.40.50.1820">
    <property type="entry name" value="alpha/beta hydrolase"/>
    <property type="match status" value="1"/>
</dbReference>
<gene>
    <name evidence="4" type="ORF">METZ01_LOCUS388402</name>
</gene>
<evidence type="ECO:0000259" key="3">
    <source>
        <dbReference type="Pfam" id="PF02230"/>
    </source>
</evidence>
<dbReference type="InterPro" id="IPR003140">
    <property type="entry name" value="PLipase/COase/thioEstase"/>
</dbReference>
<reference evidence="4" key="1">
    <citation type="submission" date="2018-05" db="EMBL/GenBank/DDBJ databases">
        <authorList>
            <person name="Lanie J.A."/>
            <person name="Ng W.-L."/>
            <person name="Kazmierczak K.M."/>
            <person name="Andrzejewski T.M."/>
            <person name="Davidsen T.M."/>
            <person name="Wayne K.J."/>
            <person name="Tettelin H."/>
            <person name="Glass J.I."/>
            <person name="Rusch D."/>
            <person name="Podicherti R."/>
            <person name="Tsui H.-C.T."/>
            <person name="Winkler M.E."/>
        </authorList>
    </citation>
    <scope>NUCLEOTIDE SEQUENCE</scope>
</reference>
<dbReference type="SUPFAM" id="SSF53474">
    <property type="entry name" value="alpha/beta-Hydrolases"/>
    <property type="match status" value="1"/>
</dbReference>
<dbReference type="InterPro" id="IPR050565">
    <property type="entry name" value="LYPA1-2/EST-like"/>
</dbReference>
<dbReference type="EMBL" id="UINC01145428">
    <property type="protein sequence ID" value="SVD35548.1"/>
    <property type="molecule type" value="Genomic_DNA"/>
</dbReference>
<name>A0A382UPC9_9ZZZZ</name>
<evidence type="ECO:0000256" key="1">
    <source>
        <dbReference type="ARBA" id="ARBA00006499"/>
    </source>
</evidence>
<dbReference type="PANTHER" id="PTHR10655:SF17">
    <property type="entry name" value="LYSOPHOSPHOLIPASE-LIKE PROTEIN 1"/>
    <property type="match status" value="1"/>
</dbReference>
<dbReference type="Pfam" id="PF02230">
    <property type="entry name" value="Abhydrolase_2"/>
    <property type="match status" value="1"/>
</dbReference>
<feature type="domain" description="Phospholipase/carboxylesterase/thioesterase" evidence="3">
    <location>
        <begin position="25"/>
        <end position="213"/>
    </location>
</feature>
<protein>
    <recommendedName>
        <fullName evidence="3">Phospholipase/carboxylesterase/thioesterase domain-containing protein</fullName>
    </recommendedName>
</protein>
<keyword evidence="2" id="KW-0378">Hydrolase</keyword>
<sequence>VNVNKYINIQGNQLLIPNSDKLNNKTKSITFFLHGYGANQSDLVFMSEFYPFNNSLCVFPQGFYKLDNSFQVESYSWGDIGNYENIIKSAELLNSIINEFISLNKFNNVPEISIVGFSQGGMMAQILAINYLTKLNNLILLSTLLPPIMYDYSGSYPPINKILINHGTEDTVIDISNADLIFDYYKKYNYHVEIKKYIMGHTIHNNLFKDLEGYLF</sequence>
<accession>A0A382UPC9</accession>
<proteinExistence type="inferred from homology"/>
<organism evidence="4">
    <name type="scientific">marine metagenome</name>
    <dbReference type="NCBI Taxonomy" id="408172"/>
    <lineage>
        <taxon>unclassified sequences</taxon>
        <taxon>metagenomes</taxon>
        <taxon>ecological metagenomes</taxon>
    </lineage>
</organism>
<dbReference type="AlphaFoldDB" id="A0A382UPC9"/>
<dbReference type="GO" id="GO:0016787">
    <property type="term" value="F:hydrolase activity"/>
    <property type="evidence" value="ECO:0007669"/>
    <property type="project" value="UniProtKB-KW"/>
</dbReference>